<dbReference type="InterPro" id="IPR049326">
    <property type="entry name" value="Rhodopsin_dom_fungi"/>
</dbReference>
<evidence type="ECO:0000256" key="1">
    <source>
        <dbReference type="ARBA" id="ARBA00004141"/>
    </source>
</evidence>
<keyword evidence="4 7" id="KW-0472">Membrane</keyword>
<keyword evidence="2 7" id="KW-0812">Transmembrane</keyword>
<feature type="compositionally biased region" description="Basic and acidic residues" evidence="6">
    <location>
        <begin position="378"/>
        <end position="427"/>
    </location>
</feature>
<evidence type="ECO:0000256" key="4">
    <source>
        <dbReference type="ARBA" id="ARBA00023136"/>
    </source>
</evidence>
<evidence type="ECO:0000256" key="5">
    <source>
        <dbReference type="ARBA" id="ARBA00038359"/>
    </source>
</evidence>
<evidence type="ECO:0000313" key="10">
    <source>
        <dbReference type="Proteomes" id="UP000557566"/>
    </source>
</evidence>
<dbReference type="AlphaFoldDB" id="A0A8H4LVF9"/>
<organism evidence="9 10">
    <name type="scientific">Ophiocordyceps sinensis</name>
    <dbReference type="NCBI Taxonomy" id="72228"/>
    <lineage>
        <taxon>Eukaryota</taxon>
        <taxon>Fungi</taxon>
        <taxon>Dikarya</taxon>
        <taxon>Ascomycota</taxon>
        <taxon>Pezizomycotina</taxon>
        <taxon>Sordariomycetes</taxon>
        <taxon>Hypocreomycetidae</taxon>
        <taxon>Hypocreales</taxon>
        <taxon>Ophiocordycipitaceae</taxon>
        <taxon>Ophiocordyceps</taxon>
    </lineage>
</organism>
<keyword evidence="10" id="KW-1185">Reference proteome</keyword>
<keyword evidence="3 7" id="KW-1133">Transmembrane helix</keyword>
<evidence type="ECO:0000313" key="9">
    <source>
        <dbReference type="EMBL" id="KAF4506189.1"/>
    </source>
</evidence>
<accession>A0A8H4LVF9</accession>
<feature type="transmembrane region" description="Helical" evidence="7">
    <location>
        <begin position="233"/>
        <end position="259"/>
    </location>
</feature>
<gene>
    <name evidence="9" type="ORF">G6O67_006294</name>
</gene>
<name>A0A8H4LVF9_9HYPO</name>
<feature type="domain" description="Rhodopsin" evidence="8">
    <location>
        <begin position="50"/>
        <end position="301"/>
    </location>
</feature>
<reference evidence="9 10" key="1">
    <citation type="journal article" date="2020" name="Genome Biol. Evol.">
        <title>A new high-quality draft genome assembly of the Chinese cordyceps Ophiocordyceps sinensis.</title>
        <authorList>
            <person name="Shu R."/>
            <person name="Zhang J."/>
            <person name="Meng Q."/>
            <person name="Zhang H."/>
            <person name="Zhou G."/>
            <person name="Li M."/>
            <person name="Wu P."/>
            <person name="Zhao Y."/>
            <person name="Chen C."/>
            <person name="Qin Q."/>
        </authorList>
    </citation>
    <scope>NUCLEOTIDE SEQUENCE [LARGE SCALE GENOMIC DNA]</scope>
    <source>
        <strain evidence="9 10">IOZ07</strain>
    </source>
</reference>
<feature type="compositionally biased region" description="Basic and acidic residues" evidence="6">
    <location>
        <begin position="355"/>
        <end position="364"/>
    </location>
</feature>
<feature type="transmembrane region" description="Helical" evidence="7">
    <location>
        <begin position="199"/>
        <end position="221"/>
    </location>
</feature>
<feature type="region of interest" description="Disordered" evidence="6">
    <location>
        <begin position="311"/>
        <end position="330"/>
    </location>
</feature>
<evidence type="ECO:0000256" key="6">
    <source>
        <dbReference type="SAM" id="MobiDB-lite"/>
    </source>
</evidence>
<feature type="transmembrane region" description="Helical" evidence="7">
    <location>
        <begin position="69"/>
        <end position="88"/>
    </location>
</feature>
<feature type="transmembrane region" description="Helical" evidence="7">
    <location>
        <begin position="120"/>
        <end position="140"/>
    </location>
</feature>
<dbReference type="OrthoDB" id="5283415at2759"/>
<feature type="transmembrane region" description="Helical" evidence="7">
    <location>
        <begin position="271"/>
        <end position="296"/>
    </location>
</feature>
<sequence>MSDPRVDEAMASGRVPRKIPRETLEKNQDMTGIVSIAVVTTLATLFVVCRLLSRRYVIKRFGLGIDDGMALASLVAYIPFAALCIQLINLGTARTPEFIDFAIDDAQWETQQIFDSIAHMLYATALVLCRVSGLAFYYRICALHKEFLVAIHAIFAVLVAGYLAQMCLVIFHCQPVSLLWAPTTFEDSLKFDCLDWVEIYGAISGISLICDLLLFGLPVAMLKALDMPRKRKVQLACILLPGIAVVGISISRISFVIAFQVQEQTPDAFDFAFLRLLIVEVSEIGATLIALSIPGVKPLVDKYILRKDIGSQSGGSRTCSNRDSIGSQSSSLSFLKGSRLSGLDSTAQYGAAVSRGERNEDVKQEGIQVTVDVCVQRNPEERHPDERHPEKRHPGERHPEQRHPEERYPEEEHPEEEHPEERHPEFI</sequence>
<feature type="compositionally biased region" description="Polar residues" evidence="6">
    <location>
        <begin position="311"/>
        <end position="323"/>
    </location>
</feature>
<evidence type="ECO:0000256" key="3">
    <source>
        <dbReference type="ARBA" id="ARBA00022989"/>
    </source>
</evidence>
<feature type="region of interest" description="Disordered" evidence="6">
    <location>
        <begin position="354"/>
        <end position="427"/>
    </location>
</feature>
<proteinExistence type="inferred from homology"/>
<dbReference type="Proteomes" id="UP000557566">
    <property type="component" value="Unassembled WGS sequence"/>
</dbReference>
<feature type="transmembrane region" description="Helical" evidence="7">
    <location>
        <begin position="30"/>
        <end position="48"/>
    </location>
</feature>
<dbReference type="PANTHER" id="PTHR33048">
    <property type="entry name" value="PTH11-LIKE INTEGRAL MEMBRANE PROTEIN (AFU_ORTHOLOGUE AFUA_5G11245)"/>
    <property type="match status" value="1"/>
</dbReference>
<protein>
    <recommendedName>
        <fullName evidence="8">Rhodopsin domain-containing protein</fullName>
    </recommendedName>
</protein>
<comment type="caution">
    <text evidence="9">The sequence shown here is derived from an EMBL/GenBank/DDBJ whole genome shotgun (WGS) entry which is preliminary data.</text>
</comment>
<comment type="similarity">
    <text evidence="5">Belongs to the SAT4 family.</text>
</comment>
<feature type="transmembrane region" description="Helical" evidence="7">
    <location>
        <begin position="147"/>
        <end position="171"/>
    </location>
</feature>
<dbReference type="Pfam" id="PF20684">
    <property type="entry name" value="Fung_rhodopsin"/>
    <property type="match status" value="1"/>
</dbReference>
<evidence type="ECO:0000256" key="7">
    <source>
        <dbReference type="SAM" id="Phobius"/>
    </source>
</evidence>
<dbReference type="InterPro" id="IPR052337">
    <property type="entry name" value="SAT4-like"/>
</dbReference>
<dbReference type="GO" id="GO:0016020">
    <property type="term" value="C:membrane"/>
    <property type="evidence" value="ECO:0007669"/>
    <property type="project" value="UniProtKB-SubCell"/>
</dbReference>
<dbReference type="PANTHER" id="PTHR33048:SF47">
    <property type="entry name" value="INTEGRAL MEMBRANE PROTEIN-RELATED"/>
    <property type="match status" value="1"/>
</dbReference>
<dbReference type="EMBL" id="JAAVMX010000007">
    <property type="protein sequence ID" value="KAF4506189.1"/>
    <property type="molecule type" value="Genomic_DNA"/>
</dbReference>
<evidence type="ECO:0000259" key="8">
    <source>
        <dbReference type="Pfam" id="PF20684"/>
    </source>
</evidence>
<evidence type="ECO:0000256" key="2">
    <source>
        <dbReference type="ARBA" id="ARBA00022692"/>
    </source>
</evidence>
<comment type="subcellular location">
    <subcellularLocation>
        <location evidence="1">Membrane</location>
        <topology evidence="1">Multi-pass membrane protein</topology>
    </subcellularLocation>
</comment>